<evidence type="ECO:0000313" key="12">
    <source>
        <dbReference type="Proteomes" id="UP000217881"/>
    </source>
</evidence>
<evidence type="ECO:0000313" key="13">
    <source>
        <dbReference type="Proteomes" id="UP000218377"/>
    </source>
</evidence>
<evidence type="ECO:0000313" key="9">
    <source>
        <dbReference type="EMBL" id="SMX68649.1"/>
    </source>
</evidence>
<evidence type="ECO:0000313" key="4">
    <source>
        <dbReference type="EMBL" id="AZT98516.1"/>
    </source>
</evidence>
<evidence type="ECO:0000313" key="10">
    <source>
        <dbReference type="EMBL" id="SMX78055.1"/>
    </source>
</evidence>
<dbReference type="EMBL" id="FXZI01000002">
    <property type="protein sequence ID" value="SMX78055.1"/>
    <property type="molecule type" value="Genomic_DNA"/>
</dbReference>
<dbReference type="Proteomes" id="UP000217720">
    <property type="component" value="Unassembled WGS sequence"/>
</dbReference>
<evidence type="ECO:0000313" key="11">
    <source>
        <dbReference type="Proteomes" id="UP000217720"/>
    </source>
</evidence>
<accession>A0A2A3ZJ02</accession>
<evidence type="ECO:0000259" key="2">
    <source>
        <dbReference type="Pfam" id="PF04024"/>
    </source>
</evidence>
<name>A0A2A3ZJ02_BREAU</name>
<keyword evidence="1" id="KW-0472">Membrane</keyword>
<dbReference type="Proteomes" id="UP000283000">
    <property type="component" value="Chromosome"/>
</dbReference>
<dbReference type="EMBL" id="FXZB01000004">
    <property type="protein sequence ID" value="SMX68649.1"/>
    <property type="molecule type" value="Genomic_DNA"/>
</dbReference>
<keyword evidence="16" id="KW-1185">Reference proteome</keyword>
<organism evidence="6 11">
    <name type="scientific">Brevibacterium aurantiacum</name>
    <dbReference type="NCBI Taxonomy" id="273384"/>
    <lineage>
        <taxon>Bacteria</taxon>
        <taxon>Bacillati</taxon>
        <taxon>Actinomycetota</taxon>
        <taxon>Actinomycetes</taxon>
        <taxon>Micrococcales</taxon>
        <taxon>Brevibacteriaceae</taxon>
        <taxon>Brevibacterium</taxon>
    </lineage>
</organism>
<dbReference type="Proteomes" id="UP000218377">
    <property type="component" value="Unassembled WGS sequence"/>
</dbReference>
<reference evidence="11 12" key="1">
    <citation type="journal article" date="2017" name="Elife">
        <title>Extensive horizontal gene transfer in cheese-associated bacteria.</title>
        <authorList>
            <person name="Bonham K.S."/>
            <person name="Wolfe B.E."/>
            <person name="Dutton R.J."/>
        </authorList>
    </citation>
    <scope>NUCLEOTIDE SEQUENCE [LARGE SCALE GENOMIC DNA]</scope>
    <source>
        <strain evidence="7 12">738_8</strain>
        <strain evidence="6 11">900_6</strain>
        <strain evidence="5 13">JB5</strain>
    </source>
</reference>
<evidence type="ECO:0000313" key="6">
    <source>
        <dbReference type="EMBL" id="PCC51494.1"/>
    </source>
</evidence>
<dbReference type="EMBL" id="CP025330">
    <property type="protein sequence ID" value="AZT94783.1"/>
    <property type="molecule type" value="Genomic_DNA"/>
</dbReference>
<dbReference type="RefSeq" id="WP_069600925.1">
    <property type="nucleotide sequence ID" value="NZ_BJME01000006.1"/>
</dbReference>
<evidence type="ECO:0000313" key="7">
    <source>
        <dbReference type="EMBL" id="PCC53843.1"/>
    </source>
</evidence>
<reference evidence="14 15" key="2">
    <citation type="submission" date="2017-03" db="EMBL/GenBank/DDBJ databases">
        <authorList>
            <person name="Afonso C.L."/>
            <person name="Miller P.J."/>
            <person name="Scott M.A."/>
            <person name="Spackman E."/>
            <person name="Goraichik I."/>
            <person name="Dimitrov K.M."/>
            <person name="Suarez D.L."/>
            <person name="Swayne D.E."/>
        </authorList>
    </citation>
    <scope>NUCLEOTIDE SEQUENCE [LARGE SCALE GENOMIC DNA]</scope>
    <source>
        <strain evidence="8">6</strain>
        <strain evidence="15">6(3)</strain>
        <strain evidence="10">8</strain>
        <strain evidence="14">8(6)</strain>
        <strain evidence="9">ATCC 9175</strain>
    </source>
</reference>
<keyword evidence="1" id="KW-0812">Transmembrane</keyword>
<evidence type="ECO:0000313" key="15">
    <source>
        <dbReference type="Proteomes" id="UP000234327"/>
    </source>
</evidence>
<sequence length="83" mass="9082">MRKLFDSIRKVGFRRGPDRVLGGIAGGLAEATGMNVWLMRLLVLISFLLPVLGVGAYVVAWALTPWQDGSIPLEQAFGGRLER</sequence>
<dbReference type="Proteomes" id="UP000217881">
    <property type="component" value="Unassembled WGS sequence"/>
</dbReference>
<dbReference type="EMBL" id="NRGO01000004">
    <property type="protein sequence ID" value="PCC51494.1"/>
    <property type="molecule type" value="Genomic_DNA"/>
</dbReference>
<feature type="domain" description="Phage shock protein PspC N-terminal" evidence="2">
    <location>
        <begin position="14"/>
        <end position="65"/>
    </location>
</feature>
<protein>
    <submittedName>
        <fullName evidence="8">Phage shock protein C (PspC) family protein</fullName>
    </submittedName>
    <submittedName>
        <fullName evidence="6">PspC domain-containing protein</fullName>
    </submittedName>
</protein>
<dbReference type="AlphaFoldDB" id="A0A2A3ZJ02"/>
<keyword evidence="1" id="KW-1133">Transmembrane helix</keyword>
<evidence type="ECO:0000313" key="3">
    <source>
        <dbReference type="EMBL" id="AZT94783.1"/>
    </source>
</evidence>
<reference evidence="17 18" key="5">
    <citation type="submission" date="2019-01" db="EMBL/GenBank/DDBJ databases">
        <title>Comparative genomic analysis of Brevibacterium aurantiacum sheds light on its evolution and its adaptation to smear-ripened cheeses.</title>
        <authorList>
            <person name="Moineau S."/>
        </authorList>
    </citation>
    <scope>NUCLEOTIDE SEQUENCE [LARGE SCALE GENOMIC DNA]</scope>
    <source>
        <strain evidence="3 18">SMQ-1417</strain>
        <strain evidence="4 17">SMQ-1420</strain>
    </source>
</reference>
<proteinExistence type="predicted"/>
<reference evidence="16" key="3">
    <citation type="submission" date="2017-03" db="EMBL/GenBank/DDBJ databases">
        <authorList>
            <person name="Monnet C."/>
        </authorList>
    </citation>
    <scope>NUCLEOTIDE SEQUENCE [LARGE SCALE GENOMIC DNA]</scope>
    <source>
        <strain evidence="16">ATCC 9175</strain>
    </source>
</reference>
<reference evidence="17 18" key="4">
    <citation type="submission" date="2017-12" db="EMBL/GenBank/DDBJ databases">
        <authorList>
            <person name="Levesque S."/>
        </authorList>
    </citation>
    <scope>NUCLEOTIDE SEQUENCE [LARGE SCALE GENOMIC DNA]</scope>
    <source>
        <strain evidence="3 18">SMQ-1417</strain>
        <strain evidence="4 17">SMQ-1420</strain>
    </source>
</reference>
<evidence type="ECO:0000313" key="16">
    <source>
        <dbReference type="Proteomes" id="UP000234525"/>
    </source>
</evidence>
<accession>A0A2H1IS88</accession>
<dbReference type="EMBL" id="FXYZ01000001">
    <property type="protein sequence ID" value="SMX63076.1"/>
    <property type="molecule type" value="Genomic_DNA"/>
</dbReference>
<dbReference type="Proteomes" id="UP000234525">
    <property type="component" value="Unassembled WGS sequence"/>
</dbReference>
<evidence type="ECO:0000313" key="5">
    <source>
        <dbReference type="EMBL" id="PCC17762.1"/>
    </source>
</evidence>
<dbReference type="Proteomes" id="UP000234300">
    <property type="component" value="Unassembled WGS sequence"/>
</dbReference>
<dbReference type="InterPro" id="IPR007168">
    <property type="entry name" value="Phageshock_PspC_N"/>
</dbReference>
<dbReference type="Pfam" id="PF04024">
    <property type="entry name" value="PspC"/>
    <property type="match status" value="1"/>
</dbReference>
<dbReference type="GeneID" id="60907621"/>
<dbReference type="OrthoDB" id="7359894at2"/>
<evidence type="ECO:0000313" key="14">
    <source>
        <dbReference type="Proteomes" id="UP000234300"/>
    </source>
</evidence>
<dbReference type="Proteomes" id="UP000234327">
    <property type="component" value="Unassembled WGS sequence"/>
</dbReference>
<dbReference type="Proteomes" id="UP000282731">
    <property type="component" value="Chromosome"/>
</dbReference>
<evidence type="ECO:0000313" key="18">
    <source>
        <dbReference type="Proteomes" id="UP000283000"/>
    </source>
</evidence>
<feature type="transmembrane region" description="Helical" evidence="1">
    <location>
        <begin position="41"/>
        <end position="63"/>
    </location>
</feature>
<evidence type="ECO:0000313" key="8">
    <source>
        <dbReference type="EMBL" id="SMX63076.1"/>
    </source>
</evidence>
<dbReference type="EMBL" id="NRHA01000011">
    <property type="protein sequence ID" value="PCC53843.1"/>
    <property type="molecule type" value="Genomic_DNA"/>
</dbReference>
<dbReference type="EMBL" id="CP025334">
    <property type="protein sequence ID" value="AZT98516.1"/>
    <property type="molecule type" value="Genomic_DNA"/>
</dbReference>
<dbReference type="EMBL" id="NRGX01000001">
    <property type="protein sequence ID" value="PCC17762.1"/>
    <property type="molecule type" value="Genomic_DNA"/>
</dbReference>
<gene>
    <name evidence="9" type="ORF">BAUR9175_00756</name>
    <name evidence="8" type="ORF">BAURA63_00185</name>
    <name evidence="10" type="ORF">BAURA86_00926</name>
    <name evidence="7" type="ORF">CIK59_08645</name>
    <name evidence="6" type="ORF">CIK62_03035</name>
    <name evidence="5" type="ORF">CIK79_05355</name>
    <name evidence="3" type="ORF">CXR23_17910</name>
    <name evidence="4" type="ORF">CXR27_17135</name>
</gene>
<evidence type="ECO:0000313" key="17">
    <source>
        <dbReference type="Proteomes" id="UP000282731"/>
    </source>
</evidence>
<evidence type="ECO:0000256" key="1">
    <source>
        <dbReference type="SAM" id="Phobius"/>
    </source>
</evidence>